<accession>A0A094ITT2</accession>
<keyword evidence="1" id="KW-0056">Arginine metabolism</keyword>
<protein>
    <recommendedName>
        <fullName evidence="4">Arginine N-succinyltransferase</fullName>
        <ecNumber evidence="4">2.3.1.109</ecNumber>
    </recommendedName>
</protein>
<keyword evidence="6" id="KW-1185">Reference proteome</keyword>
<dbReference type="eggNOG" id="COG3138">
    <property type="taxonomic scope" value="Bacteria"/>
</dbReference>
<evidence type="ECO:0000256" key="4">
    <source>
        <dbReference type="NCBIfam" id="TIGR03244"/>
    </source>
</evidence>
<dbReference type="GO" id="GO:0008791">
    <property type="term" value="F:arginine N-succinyltransferase activity"/>
    <property type="evidence" value="ECO:0007669"/>
    <property type="project" value="UniProtKB-UniRule"/>
</dbReference>
<dbReference type="PANTHER" id="PTHR30420">
    <property type="entry name" value="N-SUCCINYLARGININE DIHYDROLASE"/>
    <property type="match status" value="1"/>
</dbReference>
<evidence type="ECO:0000313" key="5">
    <source>
        <dbReference type="EMBL" id="KFZ30542.1"/>
    </source>
</evidence>
<dbReference type="AlphaFoldDB" id="A0A094ITT2"/>
<dbReference type="SUPFAM" id="SSF55729">
    <property type="entry name" value="Acyl-CoA N-acyltransferases (Nat)"/>
    <property type="match status" value="1"/>
</dbReference>
<evidence type="ECO:0000256" key="2">
    <source>
        <dbReference type="ARBA" id="ARBA00022679"/>
    </source>
</evidence>
<dbReference type="InterPro" id="IPR017650">
    <property type="entry name" value="Arginine_N-succinylTrfase"/>
</dbReference>
<reference evidence="5 6" key="1">
    <citation type="submission" date="2014-06" db="EMBL/GenBank/DDBJ databases">
        <title>The draft genome sequence of Idiomarina salinarum ISL-52.</title>
        <authorList>
            <person name="Du J."/>
            <person name="Shao Z."/>
        </authorList>
    </citation>
    <scope>NUCLEOTIDE SEQUENCE [LARGE SCALE GENOMIC DNA]</scope>
    <source>
        <strain evidence="5 6">ISL-52</strain>
    </source>
</reference>
<evidence type="ECO:0000256" key="1">
    <source>
        <dbReference type="ARBA" id="ARBA00022503"/>
    </source>
</evidence>
<proteinExistence type="predicted"/>
<dbReference type="EC" id="2.3.1.109" evidence="4"/>
<dbReference type="RefSeq" id="WP_034775786.1">
    <property type="nucleotide sequence ID" value="NZ_JPER01000004.1"/>
</dbReference>
<name>A0A094ITT2_9GAMM</name>
<dbReference type="Proteomes" id="UP000054363">
    <property type="component" value="Unassembled WGS sequence"/>
</dbReference>
<dbReference type="InterPro" id="IPR016181">
    <property type="entry name" value="Acyl_CoA_acyltransferase"/>
</dbReference>
<organism evidence="5 6">
    <name type="scientific">Pseudidiomarina salinarum</name>
    <dbReference type="NCBI Taxonomy" id="435908"/>
    <lineage>
        <taxon>Bacteria</taxon>
        <taxon>Pseudomonadati</taxon>
        <taxon>Pseudomonadota</taxon>
        <taxon>Gammaproteobacteria</taxon>
        <taxon>Alteromonadales</taxon>
        <taxon>Idiomarinaceae</taxon>
        <taxon>Pseudidiomarina</taxon>
    </lineage>
</organism>
<evidence type="ECO:0000256" key="3">
    <source>
        <dbReference type="ARBA" id="ARBA00023315"/>
    </source>
</evidence>
<gene>
    <name evidence="5" type="ORF">IDSA_08360</name>
</gene>
<dbReference type="NCBIfam" id="TIGR03244">
    <property type="entry name" value="arg_catab_AstA"/>
    <property type="match status" value="1"/>
</dbReference>
<dbReference type="Pfam" id="PF04958">
    <property type="entry name" value="AstA"/>
    <property type="match status" value="1"/>
</dbReference>
<keyword evidence="3" id="KW-0012">Acyltransferase</keyword>
<dbReference type="PANTHER" id="PTHR30420:SF1">
    <property type="entry name" value="ARGININE N-SUCCINYLTRANSFERASE"/>
    <property type="match status" value="1"/>
</dbReference>
<dbReference type="NCBIfam" id="TIGR03243">
    <property type="entry name" value="arg_catab_AOST"/>
    <property type="match status" value="1"/>
</dbReference>
<comment type="caution">
    <text evidence="5">The sequence shown here is derived from an EMBL/GenBank/DDBJ whole genome shotgun (WGS) entry which is preliminary data.</text>
</comment>
<evidence type="ECO:0000313" key="6">
    <source>
        <dbReference type="Proteomes" id="UP000054363"/>
    </source>
</evidence>
<dbReference type="GO" id="GO:0006527">
    <property type="term" value="P:L-arginine catabolic process"/>
    <property type="evidence" value="ECO:0007669"/>
    <property type="project" value="UniProtKB-UniRule"/>
</dbReference>
<dbReference type="EMBL" id="JPER01000004">
    <property type="protein sequence ID" value="KFZ30542.1"/>
    <property type="molecule type" value="Genomic_DNA"/>
</dbReference>
<dbReference type="InterPro" id="IPR007041">
    <property type="entry name" value="Arg_succinylTrfase_AstA/AruG"/>
</dbReference>
<dbReference type="OrthoDB" id="21121at2"/>
<sequence>MLVVRPITPQDYQALYTCAEESGHGFTSLPVDEDLLQRRIARAQEAFALEQVSKPGEEGYLFVMEDTETGEIVGCSGIEATVGLSDAFYHYRLGKEVHHSRQLGVYNALETLTLCNDYTGVSELCTLFLREPFRKNMNGRVLSRFRMLFMAEFKERFSQYAIAEMRGVSNDDGESPFWRWLQQHFFSMDFIDADYLTGIGEKTFIAELMPRQPIYVKLLDAEAQAVVGQVHKSTRPALGMLESEGFRFRGYVDIFDAGPTVEVEVNNIKSVRESKRLPVTIGEVAEGPLYIVCNTRVADFRALQARVKVTAETVTIDADSAAALRVQPGDQVRIVSLTGENS</sequence>
<keyword evidence="2 5" id="KW-0808">Transferase</keyword>
<dbReference type="Gene3D" id="2.40.40.20">
    <property type="match status" value="1"/>
</dbReference>
<dbReference type="STRING" id="435908.IDSA_08360"/>